<evidence type="ECO:0000313" key="3">
    <source>
        <dbReference type="Proteomes" id="UP001214854"/>
    </source>
</evidence>
<dbReference type="Proteomes" id="UP001214854">
    <property type="component" value="Unassembled WGS sequence"/>
</dbReference>
<keyword evidence="1" id="KW-0472">Membrane</keyword>
<proteinExistence type="predicted"/>
<name>A0ABT5HR46_9CAUL</name>
<comment type="caution">
    <text evidence="2">The sequence shown here is derived from an EMBL/GenBank/DDBJ whole genome shotgun (WGS) entry which is preliminary data.</text>
</comment>
<reference evidence="2 3" key="1">
    <citation type="submission" date="2023-01" db="EMBL/GenBank/DDBJ databases">
        <title>Novel species of the genus Asticcacaulis isolated from rivers.</title>
        <authorList>
            <person name="Lu H."/>
        </authorList>
    </citation>
    <scope>NUCLEOTIDE SEQUENCE [LARGE SCALE GENOMIC DNA]</scope>
    <source>
        <strain evidence="2 3">BYS171W</strain>
    </source>
</reference>
<dbReference type="EMBL" id="JAQQKX010000002">
    <property type="protein sequence ID" value="MDC7682541.1"/>
    <property type="molecule type" value="Genomic_DNA"/>
</dbReference>
<sequence length="118" mass="12792">MNTALIISLFAVACSLFVVFTGVIVSRAKNRKPTANHYESPEGWQVYVEGLGAVIYIGPDITVAFGGEVLAGDAGIQFFPTTYTVNFPEGKALSEAEAELYAQRVRDGLRAMNVPFEE</sequence>
<organism evidence="2 3">
    <name type="scientific">Asticcacaulis aquaticus</name>
    <dbReference type="NCBI Taxonomy" id="2984212"/>
    <lineage>
        <taxon>Bacteria</taxon>
        <taxon>Pseudomonadati</taxon>
        <taxon>Pseudomonadota</taxon>
        <taxon>Alphaproteobacteria</taxon>
        <taxon>Caulobacterales</taxon>
        <taxon>Caulobacteraceae</taxon>
        <taxon>Asticcacaulis</taxon>
    </lineage>
</organism>
<protein>
    <submittedName>
        <fullName evidence="2">Uncharacterized protein</fullName>
    </submittedName>
</protein>
<dbReference type="RefSeq" id="WP_272747026.1">
    <property type="nucleotide sequence ID" value="NZ_JAQQKX010000002.1"/>
</dbReference>
<evidence type="ECO:0000256" key="1">
    <source>
        <dbReference type="SAM" id="Phobius"/>
    </source>
</evidence>
<accession>A0ABT5HR46</accession>
<keyword evidence="1" id="KW-0812">Transmembrane</keyword>
<gene>
    <name evidence="2" type="ORF">PQU92_04595</name>
</gene>
<feature type="transmembrane region" description="Helical" evidence="1">
    <location>
        <begin position="6"/>
        <end position="25"/>
    </location>
</feature>
<keyword evidence="1" id="KW-1133">Transmembrane helix</keyword>
<evidence type="ECO:0000313" key="2">
    <source>
        <dbReference type="EMBL" id="MDC7682541.1"/>
    </source>
</evidence>
<keyword evidence="3" id="KW-1185">Reference proteome</keyword>